<keyword evidence="1" id="KW-1133">Transmembrane helix</keyword>
<organism evidence="2 3">
    <name type="scientific">Vreelandella nigrificans</name>
    <dbReference type="NCBI Taxonomy" id="2042704"/>
    <lineage>
        <taxon>Bacteria</taxon>
        <taxon>Pseudomonadati</taxon>
        <taxon>Pseudomonadota</taxon>
        <taxon>Gammaproteobacteria</taxon>
        <taxon>Oceanospirillales</taxon>
        <taxon>Halomonadaceae</taxon>
        <taxon>Vreelandella</taxon>
    </lineage>
</organism>
<accession>A0A2A4HGY0</accession>
<evidence type="ECO:0000313" key="3">
    <source>
        <dbReference type="Proteomes" id="UP000218677"/>
    </source>
</evidence>
<keyword evidence="1" id="KW-0812">Transmembrane</keyword>
<protein>
    <submittedName>
        <fullName evidence="2">Uncharacterized protein</fullName>
    </submittedName>
</protein>
<evidence type="ECO:0000256" key="1">
    <source>
        <dbReference type="SAM" id="Phobius"/>
    </source>
</evidence>
<feature type="transmembrane region" description="Helical" evidence="1">
    <location>
        <begin position="206"/>
        <end position="228"/>
    </location>
</feature>
<gene>
    <name evidence="2" type="ORF">CPA45_16425</name>
</gene>
<dbReference type="EMBL" id="NWUX01000017">
    <property type="protein sequence ID" value="PCF94628.1"/>
    <property type="molecule type" value="Genomic_DNA"/>
</dbReference>
<dbReference type="Proteomes" id="UP000218677">
    <property type="component" value="Unassembled WGS sequence"/>
</dbReference>
<keyword evidence="3" id="KW-1185">Reference proteome</keyword>
<keyword evidence="1" id="KW-0472">Membrane</keyword>
<comment type="caution">
    <text evidence="2">The sequence shown here is derived from an EMBL/GenBank/DDBJ whole genome shotgun (WGS) entry which is preliminary data.</text>
</comment>
<reference evidence="3" key="1">
    <citation type="submission" date="2017-09" db="EMBL/GenBank/DDBJ databases">
        <authorList>
            <person name="Cho G.-S."/>
            <person name="Oguntoyinbo F.A."/>
            <person name="Cnockaert M."/>
            <person name="Kabisch J."/>
            <person name="Neve H."/>
            <person name="Bockelmann W."/>
            <person name="Wenning M."/>
            <person name="Franz C.M."/>
            <person name="Vandamme P."/>
        </authorList>
    </citation>
    <scope>NUCLEOTIDE SEQUENCE [LARGE SCALE GENOMIC DNA]</scope>
    <source>
        <strain evidence="3">MBT G8648</strain>
    </source>
</reference>
<proteinExistence type="predicted"/>
<feature type="transmembrane region" description="Helical" evidence="1">
    <location>
        <begin position="167"/>
        <end position="186"/>
    </location>
</feature>
<feature type="transmembrane region" description="Helical" evidence="1">
    <location>
        <begin position="6"/>
        <end position="25"/>
    </location>
</feature>
<sequence length="234" mass="25740">MNDILQVIGSFASILGVPLAVYLYLKSQVQKYAQVRREIVKRLSHQIGEGRTVGLFELNAVIDSLVRENRLRKESITGNSIIEDLIAETVSSPLLDSGRKEQLISELSQVHSIGKIFYTIQSDDSTFEKFIAYLKAENGDTEEVERVHNKILSASRRTRESTKTPEMFAVISATISLTLAFLASTASLTDLTSNFRNMSEFLGNDIFINVSLGVGASLLGVVVVALIAKLSAKK</sequence>
<dbReference type="OrthoDB" id="9932440at2"/>
<dbReference type="AlphaFoldDB" id="A0A2A4HGY0"/>
<name>A0A2A4HGY0_9GAMM</name>
<evidence type="ECO:0000313" key="2">
    <source>
        <dbReference type="EMBL" id="PCF94628.1"/>
    </source>
</evidence>
<dbReference type="RefSeq" id="WP_096653360.1">
    <property type="nucleotide sequence ID" value="NZ_NWUX01000017.1"/>
</dbReference>